<dbReference type="EMBL" id="PHKV01000016">
    <property type="protein sequence ID" value="PKV10751.1"/>
    <property type="molecule type" value="Genomic_DNA"/>
</dbReference>
<dbReference type="InterPro" id="IPR005053">
    <property type="entry name" value="MobA_MobL"/>
</dbReference>
<organism evidence="4 6">
    <name type="scientific">Xanthomonas prunicola</name>
    <dbReference type="NCBI Taxonomy" id="2053930"/>
    <lineage>
        <taxon>Bacteria</taxon>
        <taxon>Pseudomonadati</taxon>
        <taxon>Pseudomonadota</taxon>
        <taxon>Gammaproteobacteria</taxon>
        <taxon>Lysobacterales</taxon>
        <taxon>Lysobacteraceae</taxon>
        <taxon>Xanthomonas</taxon>
    </lineage>
</organism>
<dbReference type="Gene3D" id="3.30.930.30">
    <property type="match status" value="1"/>
</dbReference>
<keyword evidence="2" id="KW-0184">Conjugation</keyword>
<comment type="similarity">
    <text evidence="1">Belongs to the MobA/MobL family.</text>
</comment>
<evidence type="ECO:0000256" key="2">
    <source>
        <dbReference type="ARBA" id="ARBA00022971"/>
    </source>
</evidence>
<proteinExistence type="inferred from homology"/>
<dbReference type="Proteomes" id="UP000233720">
    <property type="component" value="Unassembled WGS sequence"/>
</dbReference>
<feature type="domain" description="MobA/MobL protein" evidence="3">
    <location>
        <begin position="18"/>
        <end position="207"/>
    </location>
</feature>
<dbReference type="AlphaFoldDB" id="A0A2N3RE49"/>
<dbReference type="OrthoDB" id="1826980at2"/>
<reference evidence="6 7" key="1">
    <citation type="submission" date="2017-11" db="EMBL/GenBank/DDBJ databases">
        <title>Xanthomonas prunicola sp. nov., a novel pathogen that affects nectarine (Prunus persica var. nectarine) trees.</title>
        <authorList>
            <person name="Lopez M."/>
            <person name="Lopez-Soriano P."/>
            <person name="Garita-Cambronero J."/>
            <person name="Beltran C."/>
            <person name="Taghouti G."/>
            <person name="Portier P."/>
            <person name="Cubero J."/>
            <person name="Fischer-Le Saux M."/>
            <person name="Marco-Noales E."/>
        </authorList>
    </citation>
    <scope>NUCLEOTIDE SEQUENCE [LARGE SCALE GENOMIC DNA]</scope>
    <source>
        <strain evidence="4 6">CFBP8353</strain>
        <strain evidence="5 7">CFBP8354</strain>
    </source>
</reference>
<name>A0A2N3RE49_9XANT</name>
<evidence type="ECO:0000259" key="3">
    <source>
        <dbReference type="Pfam" id="PF03389"/>
    </source>
</evidence>
<evidence type="ECO:0000313" key="5">
    <source>
        <dbReference type="EMBL" id="PKV14985.1"/>
    </source>
</evidence>
<sequence length="547" mass="60457">MAIYHATMKSFSRGNGDSSVAAAAYRAGFDLLDTSTGLGHNYSHRGGVDFHQMLAPKGAPEWCFDAQYFWNANEAAETRKNARVCREVEVSLPHQLDPHQRRVLALALGQLLVERFQVAVLVAVHTPSKLGDQRNHHVHLLMSARQVGPGGLGERACAEFDARQGGGTRALRQIRKDIAMVINAHLKNAGAPARVDHRSLRAQAHEAARNGEFERARELTRRPGKHLGKAKVAVMRKTKFTAEVKGAGGKAAALALSKLVAEHMKKSGSFVHEVPPSHSHAVALRDRANARESGLEGRTAVGQTRLSGAERVQQIKERLARAPAPRAGLYTPYSGLTRHLGRVTRLARSSGRPDSEVLNQEAQLIEDWLEAQREVAQQSLEVLRQIPGIQIEPEFQRAHSTLVCRRVDSYATKPFLFEDTEVLARSISKYAHMLVRPYKARMAVLDAQAKLVEQEGDPDTKVVVRARQRLARAKKHVSPRIQAIQQWRIKRARKAMVEAAEALEKNFAPQPIEVLTPEATVGDLPLPDGEAGVAHWELKFRPPKPGL</sequence>
<evidence type="ECO:0000313" key="6">
    <source>
        <dbReference type="Proteomes" id="UP000233720"/>
    </source>
</evidence>
<gene>
    <name evidence="4" type="ORF">XpruCFBP8353_21770</name>
    <name evidence="5" type="ORF">XpruCFBP8354_22020</name>
</gene>
<comment type="caution">
    <text evidence="4">The sequence shown here is derived from an EMBL/GenBank/DDBJ whole genome shotgun (WGS) entry which is preliminary data.</text>
</comment>
<dbReference type="EMBL" id="PHKW01000016">
    <property type="protein sequence ID" value="PKV14985.1"/>
    <property type="molecule type" value="Genomic_DNA"/>
</dbReference>
<evidence type="ECO:0000256" key="1">
    <source>
        <dbReference type="ARBA" id="ARBA00010873"/>
    </source>
</evidence>
<keyword evidence="7" id="KW-1185">Reference proteome</keyword>
<evidence type="ECO:0000313" key="7">
    <source>
        <dbReference type="Proteomes" id="UP000233748"/>
    </source>
</evidence>
<accession>A0A2N3RE49</accession>
<evidence type="ECO:0000313" key="4">
    <source>
        <dbReference type="EMBL" id="PKV10751.1"/>
    </source>
</evidence>
<dbReference type="Pfam" id="PF03389">
    <property type="entry name" value="MobA_MobL"/>
    <property type="match status" value="1"/>
</dbReference>
<protein>
    <submittedName>
        <fullName evidence="4">Plasmid mobilization protein</fullName>
    </submittedName>
</protein>
<dbReference type="Proteomes" id="UP000233748">
    <property type="component" value="Unassembled WGS sequence"/>
</dbReference>